<dbReference type="EMBL" id="GDIQ01020559">
    <property type="protein sequence ID" value="JAN74178.1"/>
    <property type="molecule type" value="Transcribed_RNA"/>
</dbReference>
<gene>
    <name evidence="2" type="ORF">APZ42_013284</name>
</gene>
<reference evidence="1" key="1">
    <citation type="submission" date="2015-10" db="EMBL/GenBank/DDBJ databases">
        <title>EvidentialGene: Evidence-directed Construction of Complete mRNA Transcriptomes without Genomes.</title>
        <authorList>
            <person name="Gilbert D.G."/>
        </authorList>
    </citation>
    <scope>NUCLEOTIDE SEQUENCE</scope>
</reference>
<dbReference type="EMBL" id="LRGB01000245">
    <property type="protein sequence ID" value="KZS20111.1"/>
    <property type="molecule type" value="Genomic_DNA"/>
</dbReference>
<dbReference type="Proteomes" id="UP000076858">
    <property type="component" value="Unassembled WGS sequence"/>
</dbReference>
<sequence>MCQFFRGRQQQQGILPAATVTNQEKETTENLALYSGRSNGPPAGPSSCSLHRCGLVLSTTHCIHRFINQLCSLPIL</sequence>
<reference evidence="2 3" key="2">
    <citation type="submission" date="2016-03" db="EMBL/GenBank/DDBJ databases">
        <title>EvidentialGene: Evidence-directed Construction of Genes on Genomes.</title>
        <authorList>
            <person name="Gilbert D.G."/>
            <person name="Choi J.-H."/>
            <person name="Mockaitis K."/>
            <person name="Colbourne J."/>
            <person name="Pfrender M."/>
        </authorList>
    </citation>
    <scope>NUCLEOTIDE SEQUENCE [LARGE SCALE GENOMIC DNA]</scope>
    <source>
        <strain evidence="2 3">Xinb3</strain>
        <tissue evidence="2">Complete organism</tissue>
    </source>
</reference>
<accession>A0A0P6HE51</accession>
<evidence type="ECO:0000313" key="3">
    <source>
        <dbReference type="Proteomes" id="UP000076858"/>
    </source>
</evidence>
<protein>
    <submittedName>
        <fullName evidence="1">Uncharacterized protein</fullName>
    </submittedName>
</protein>
<evidence type="ECO:0000313" key="2">
    <source>
        <dbReference type="EMBL" id="KZS20111.1"/>
    </source>
</evidence>
<dbReference type="AlphaFoldDB" id="A0A0P6HE51"/>
<keyword evidence="3" id="KW-1185">Reference proteome</keyword>
<organism evidence="1">
    <name type="scientific">Daphnia magna</name>
    <dbReference type="NCBI Taxonomy" id="35525"/>
    <lineage>
        <taxon>Eukaryota</taxon>
        <taxon>Metazoa</taxon>
        <taxon>Ecdysozoa</taxon>
        <taxon>Arthropoda</taxon>
        <taxon>Crustacea</taxon>
        <taxon>Branchiopoda</taxon>
        <taxon>Diplostraca</taxon>
        <taxon>Cladocera</taxon>
        <taxon>Anomopoda</taxon>
        <taxon>Daphniidae</taxon>
        <taxon>Daphnia</taxon>
    </lineage>
</organism>
<evidence type="ECO:0000313" key="1">
    <source>
        <dbReference type="EMBL" id="JAN74178.1"/>
    </source>
</evidence>
<proteinExistence type="predicted"/>
<name>A0A0P6HE51_9CRUS</name>